<evidence type="ECO:0000313" key="3">
    <source>
        <dbReference type="Proteomes" id="UP001214441"/>
    </source>
</evidence>
<name>A0ABT6ZYF9_9ACTN</name>
<dbReference type="InterPro" id="IPR012349">
    <property type="entry name" value="Split_barrel_FMN-bd"/>
</dbReference>
<reference evidence="2 3" key="1">
    <citation type="submission" date="2023-05" db="EMBL/GenBank/DDBJ databases">
        <title>Streptantibioticus silvisoli sp. nov., acidotolerant actinomycetes 1 from pine litter.</title>
        <authorList>
            <person name="Swiecimska M."/>
            <person name="Golinska P."/>
            <person name="Sangal V."/>
            <person name="Wachnowicz B."/>
            <person name="Goodfellow M."/>
        </authorList>
    </citation>
    <scope>NUCLEOTIDE SEQUENCE [LARGE SCALE GENOMIC DNA]</scope>
    <source>
        <strain evidence="2 3">DSM 42109</strain>
    </source>
</reference>
<dbReference type="RefSeq" id="WP_274046132.1">
    <property type="nucleotide sequence ID" value="NZ_JANCPR020000018.1"/>
</dbReference>
<sequence length="139" mass="15583">MALTPEERERFLSEPRIGALAVGRGEKRGPLNVPIWYQYEPGGELWVLTARDSVKAREIARAGRFTILAERLDPTVRYASAEGPVITTTTTTEAELREMTARYLRPDRVDAYVAEGSAEKNVTIRMRPEHWLAADLGAI</sequence>
<accession>A0ABT6ZYF9</accession>
<keyword evidence="3" id="KW-1185">Reference proteome</keyword>
<evidence type="ECO:0000256" key="1">
    <source>
        <dbReference type="ARBA" id="ARBA00023002"/>
    </source>
</evidence>
<dbReference type="PANTHER" id="PTHR35176">
    <property type="entry name" value="HEME OXYGENASE HI_0854-RELATED"/>
    <property type="match status" value="1"/>
</dbReference>
<dbReference type="EMBL" id="JANCPR020000018">
    <property type="protein sequence ID" value="MDJ1134104.1"/>
    <property type="molecule type" value="Genomic_DNA"/>
</dbReference>
<dbReference type="PANTHER" id="PTHR35176:SF6">
    <property type="entry name" value="HEME OXYGENASE HI_0854-RELATED"/>
    <property type="match status" value="1"/>
</dbReference>
<comment type="caution">
    <text evidence="2">The sequence shown here is derived from an EMBL/GenBank/DDBJ whole genome shotgun (WGS) entry which is preliminary data.</text>
</comment>
<keyword evidence="1" id="KW-0560">Oxidoreductase</keyword>
<dbReference type="SUPFAM" id="SSF50475">
    <property type="entry name" value="FMN-binding split barrel"/>
    <property type="match status" value="1"/>
</dbReference>
<protein>
    <submittedName>
        <fullName evidence="2">Pyridoxamine 5'-phosphate oxidase family protein</fullName>
    </submittedName>
</protein>
<dbReference type="Proteomes" id="UP001214441">
    <property type="component" value="Unassembled WGS sequence"/>
</dbReference>
<organism evidence="2 3">
    <name type="scientific">Streptomyces iconiensis</name>
    <dbReference type="NCBI Taxonomy" id="1384038"/>
    <lineage>
        <taxon>Bacteria</taxon>
        <taxon>Bacillati</taxon>
        <taxon>Actinomycetota</taxon>
        <taxon>Actinomycetes</taxon>
        <taxon>Kitasatosporales</taxon>
        <taxon>Streptomycetaceae</taxon>
        <taxon>Streptomyces</taxon>
    </lineage>
</organism>
<dbReference type="InterPro" id="IPR052019">
    <property type="entry name" value="F420H2_bilvrd_red/Heme_oxyg"/>
</dbReference>
<gene>
    <name evidence="2" type="ORF">NMN56_019435</name>
</gene>
<evidence type="ECO:0000313" key="2">
    <source>
        <dbReference type="EMBL" id="MDJ1134104.1"/>
    </source>
</evidence>
<dbReference type="Gene3D" id="2.30.110.10">
    <property type="entry name" value="Electron Transport, Fmn-binding Protein, Chain A"/>
    <property type="match status" value="1"/>
</dbReference>
<proteinExistence type="predicted"/>